<dbReference type="GO" id="GO:0005697">
    <property type="term" value="C:telomerase holoenzyme complex"/>
    <property type="evidence" value="ECO:0007669"/>
    <property type="project" value="TreeGrafter"/>
</dbReference>
<name>A0A2G5HR09_CERBT</name>
<feature type="region of interest" description="Disordered" evidence="1">
    <location>
        <begin position="1"/>
        <end position="117"/>
    </location>
</feature>
<protein>
    <submittedName>
        <fullName evidence="2">Uncharacterized protein</fullName>
    </submittedName>
</protein>
<dbReference type="PANTHER" id="PTHR15696:SF0">
    <property type="entry name" value="TELOMERASE-BINDING PROTEIN EST1A"/>
    <property type="match status" value="1"/>
</dbReference>
<sequence length="974" mass="107003">MNNDGRGNRLPSCGSSARFPPTPSRSPNLGKNRQIAAHHDGRKQQRLPASSYHATHDPIPQALCPQNGSMYQTPASSESGESMNYYPANGASQELPAQADSPGATGHTAEAFGRLSFEHRRTASREYLASQRGRPLYAECHPLVSKRSASRELTKPGGRQSPRLEASPKQLQQAATWTAARCRAPAQRRPLPKRVNSYDQTRAQAPGVTHTHATTLPPRPQGNGVARPRDSVCDSGYATRQNTGPCLENADAKPDAPNNDDVDAKALARVAKQQAERRYTSADGQRLDMLLQPNSSPISTEQLAAEVKGIYAGLVMVEAKCINIDAAQAADPKSPLGAEQWQALIALHRTLLYEHHDFLMATQHPSATPALRGLAIKYSMPARMWKHGIHAFLEVLRHRRPQSQDYMLAFIYLAYQMMALLFETVPSFTDTWIECLGDLARYRMAVEEEKEAHATWGGVAARWYTMASDRHPAIGRLYHHLGILERPSLRKFCYYSKSLTCVVPFSNARDSLSTLCAPIVQDQQTIQSSRQSAEARIVTYHALIFTRRDLSTVAMVQEDSLQLLGDQPAKLRDFGAYFAAANIASLFQLGNPKNQLWQTYHMAIDRTAADRPNSLTKEPPSSLSQPNEDLSTDSYLQSSKGYLAESFNYVLQHYATPESFKHSLSYIHVTLAYLHSLHAARTRISSNDHQKQQNTLTSFLFWGLDFTALASFLTFLAQQQDQLITAGMLECARQGTFLASASDLLASSQQECQHTKPLSEDYVIRGHVWSQFYFSPGWFDGQGEDDGRSIETASMMTARAMRVLWLGLFLAFHTELLSYDVQSQVFSATAATTPATTTSIFDDVLLPTGHETSSPPESLHPVEADMASSTAVETTSVRLATSPTGTNGSSDSSEDGYTVVKTKGRQGCKAHSSPNGAKATPKKANGAKTSSKKTNGANAIQSKTKKDLQDHNAFQVVDENGEMVPNGQIAEALG</sequence>
<feature type="region of interest" description="Disordered" evidence="1">
    <location>
        <begin position="203"/>
        <end position="230"/>
    </location>
</feature>
<dbReference type="InterPro" id="IPR045153">
    <property type="entry name" value="Est1/Ebs1-like"/>
</dbReference>
<feature type="compositionally biased region" description="Polar residues" evidence="1">
    <location>
        <begin position="927"/>
        <end position="942"/>
    </location>
</feature>
<dbReference type="EMBL" id="LKMD01000104">
    <property type="protein sequence ID" value="PIA94987.1"/>
    <property type="molecule type" value="Genomic_DNA"/>
</dbReference>
<accession>A0A2G5HR09</accession>
<feature type="compositionally biased region" description="Polar residues" evidence="1">
    <location>
        <begin position="613"/>
        <end position="633"/>
    </location>
</feature>
<organism evidence="2 4">
    <name type="scientific">Cercospora beticola</name>
    <name type="common">Sugarbeet leaf spot fungus</name>
    <dbReference type="NCBI Taxonomy" id="122368"/>
    <lineage>
        <taxon>Eukaryota</taxon>
        <taxon>Fungi</taxon>
        <taxon>Dikarya</taxon>
        <taxon>Ascomycota</taxon>
        <taxon>Pezizomycotina</taxon>
        <taxon>Dothideomycetes</taxon>
        <taxon>Dothideomycetidae</taxon>
        <taxon>Mycosphaerellales</taxon>
        <taxon>Mycosphaerellaceae</taxon>
        <taxon>Cercospora</taxon>
    </lineage>
</organism>
<reference evidence="3 5" key="2">
    <citation type="submission" date="2023-09" db="EMBL/GenBank/DDBJ databases">
        <title>Complete-Gapless Cercospora beticola genome.</title>
        <authorList>
            <person name="Wyatt N.A."/>
            <person name="Spanner R.E."/>
            <person name="Bolton M.D."/>
        </authorList>
    </citation>
    <scope>NUCLEOTIDE SEQUENCE [LARGE SCALE GENOMIC DNA]</scope>
    <source>
        <strain evidence="3">Cb09-40</strain>
    </source>
</reference>
<dbReference type="GO" id="GO:0000184">
    <property type="term" value="P:nuclear-transcribed mRNA catabolic process, nonsense-mediated decay"/>
    <property type="evidence" value="ECO:0007669"/>
    <property type="project" value="TreeGrafter"/>
</dbReference>
<evidence type="ECO:0000313" key="2">
    <source>
        <dbReference type="EMBL" id="PIA94987.1"/>
    </source>
</evidence>
<keyword evidence="5" id="KW-1185">Reference proteome</keyword>
<dbReference type="AlphaFoldDB" id="A0A2G5HR09"/>
<proteinExistence type="predicted"/>
<evidence type="ECO:0000313" key="4">
    <source>
        <dbReference type="Proteomes" id="UP000230605"/>
    </source>
</evidence>
<dbReference type="InterPro" id="IPR011990">
    <property type="entry name" value="TPR-like_helical_dom_sf"/>
</dbReference>
<dbReference type="GO" id="GO:0070034">
    <property type="term" value="F:telomerase RNA binding"/>
    <property type="evidence" value="ECO:0007669"/>
    <property type="project" value="TreeGrafter"/>
</dbReference>
<dbReference type="OrthoDB" id="2017974at2759"/>
<dbReference type="FunFam" id="1.25.40.10:FF:000202">
    <property type="entry name" value="Unplaced genomic scaffold supercont1.7, whole genome shotgun sequence"/>
    <property type="match status" value="1"/>
</dbReference>
<dbReference type="SUPFAM" id="SSF48452">
    <property type="entry name" value="TPR-like"/>
    <property type="match status" value="1"/>
</dbReference>
<feature type="region of interest" description="Disordered" evidence="1">
    <location>
        <begin position="846"/>
        <end position="950"/>
    </location>
</feature>
<feature type="compositionally biased region" description="Polar residues" evidence="1">
    <location>
        <begin position="64"/>
        <end position="82"/>
    </location>
</feature>
<feature type="region of interest" description="Disordered" evidence="1">
    <location>
        <begin position="147"/>
        <end position="186"/>
    </location>
</feature>
<dbReference type="Gene3D" id="1.25.40.10">
    <property type="entry name" value="Tetratricopeptide repeat domain"/>
    <property type="match status" value="1"/>
</dbReference>
<dbReference type="Proteomes" id="UP000230605">
    <property type="component" value="Chromosome 6"/>
</dbReference>
<dbReference type="Proteomes" id="UP001302367">
    <property type="component" value="Chromosome 6"/>
</dbReference>
<gene>
    <name evidence="2" type="ORF">CB0940_08935</name>
    <name evidence="3" type="ORF">RHO25_010183</name>
</gene>
<dbReference type="EMBL" id="CP134189">
    <property type="protein sequence ID" value="WPB05530.1"/>
    <property type="molecule type" value="Genomic_DNA"/>
</dbReference>
<dbReference type="GO" id="GO:0042162">
    <property type="term" value="F:telomeric DNA binding"/>
    <property type="evidence" value="ECO:0007669"/>
    <property type="project" value="TreeGrafter"/>
</dbReference>
<dbReference type="PANTHER" id="PTHR15696">
    <property type="entry name" value="SMG-7 SUPPRESSOR WITH MORPHOLOGICAL EFFECT ON GENITALIA PROTEIN 7"/>
    <property type="match status" value="1"/>
</dbReference>
<feature type="compositionally biased region" description="Polar residues" evidence="1">
    <location>
        <begin position="867"/>
        <end position="891"/>
    </location>
</feature>
<reference evidence="2 4" key="1">
    <citation type="submission" date="2015-10" db="EMBL/GenBank/DDBJ databases">
        <title>The cercosporin biosynthetic gene cluster was horizontally transferred to several fungal lineages and shown to be expanded in Cercospora beticola based on microsynteny with recipient genomes.</title>
        <authorList>
            <person name="De Jonge R."/>
            <person name="Ebert M.K."/>
            <person name="Suttle J.C."/>
            <person name="Jurick Ii W.M."/>
            <person name="Secor G.A."/>
            <person name="Thomma B.P."/>
            <person name="Van De Peer Y."/>
            <person name="Bolton M.D."/>
        </authorList>
    </citation>
    <scope>NUCLEOTIDE SEQUENCE [LARGE SCALE GENOMIC DNA]</scope>
    <source>
        <strain evidence="2 4">09-40</strain>
    </source>
</reference>
<feature type="region of interest" description="Disordered" evidence="1">
    <location>
        <begin position="610"/>
        <end position="633"/>
    </location>
</feature>
<evidence type="ECO:0000313" key="5">
    <source>
        <dbReference type="Proteomes" id="UP001302367"/>
    </source>
</evidence>
<evidence type="ECO:0000256" key="1">
    <source>
        <dbReference type="SAM" id="MobiDB-lite"/>
    </source>
</evidence>
<evidence type="ECO:0000313" key="3">
    <source>
        <dbReference type="EMBL" id="WPB05530.1"/>
    </source>
</evidence>